<sequence>VRNIISAPERLIQGEHSTEPKKICPHGQHPRVRCKSEWLCSDVVKNKEAIGAMLALTNNYCLNGCACDSGNARTYNYTACIPKKDCHQNKIDHENDPNRRQEYPWF</sequence>
<proteinExistence type="predicted"/>
<dbReference type="Proteomes" id="UP000887565">
    <property type="component" value="Unplaced"/>
</dbReference>
<accession>A0A915KMN4</accession>
<name>A0A915KMN4_ROMCU</name>
<organism evidence="1 2">
    <name type="scientific">Romanomermis culicivorax</name>
    <name type="common">Nematode worm</name>
    <dbReference type="NCBI Taxonomy" id="13658"/>
    <lineage>
        <taxon>Eukaryota</taxon>
        <taxon>Metazoa</taxon>
        <taxon>Ecdysozoa</taxon>
        <taxon>Nematoda</taxon>
        <taxon>Enoplea</taxon>
        <taxon>Dorylaimia</taxon>
        <taxon>Mermithida</taxon>
        <taxon>Mermithoidea</taxon>
        <taxon>Mermithidae</taxon>
        <taxon>Romanomermis</taxon>
    </lineage>
</organism>
<dbReference type="WBParaSite" id="nRc.2.0.1.t39709-RA">
    <property type="protein sequence ID" value="nRc.2.0.1.t39709-RA"/>
    <property type="gene ID" value="nRc.2.0.1.g39709"/>
</dbReference>
<protein>
    <submittedName>
        <fullName evidence="2">Uncharacterized protein</fullName>
    </submittedName>
</protein>
<keyword evidence="1" id="KW-1185">Reference proteome</keyword>
<reference evidence="2" key="1">
    <citation type="submission" date="2022-11" db="UniProtKB">
        <authorList>
            <consortium name="WormBaseParasite"/>
        </authorList>
    </citation>
    <scope>IDENTIFICATION</scope>
</reference>
<dbReference type="AlphaFoldDB" id="A0A915KMN4"/>
<evidence type="ECO:0000313" key="2">
    <source>
        <dbReference type="WBParaSite" id="nRc.2.0.1.t39709-RA"/>
    </source>
</evidence>
<evidence type="ECO:0000313" key="1">
    <source>
        <dbReference type="Proteomes" id="UP000887565"/>
    </source>
</evidence>